<reference evidence="1 2" key="1">
    <citation type="submission" date="2018-06" db="EMBL/GenBank/DDBJ databases">
        <title>Genomic Encyclopedia of Archaeal and Bacterial Type Strains, Phase II (KMG-II): from individual species to whole genera.</title>
        <authorList>
            <person name="Goeker M."/>
        </authorList>
    </citation>
    <scope>NUCLEOTIDE SEQUENCE [LARGE SCALE GENOMIC DNA]</scope>
    <source>
        <strain evidence="1 2">DSM 17205</strain>
    </source>
</reference>
<sequence length="70" mass="8073">MRTCIENHNLGEYDGHEMAMDQSDGSIYMYSKDAVALFNGVQTILRKKDFLKDAEVIIRTDNNHVNRIIL</sequence>
<evidence type="ECO:0000313" key="1">
    <source>
        <dbReference type="EMBL" id="PZX39035.1"/>
    </source>
</evidence>
<dbReference type="Proteomes" id="UP000248584">
    <property type="component" value="Unassembled WGS sequence"/>
</dbReference>
<protein>
    <submittedName>
        <fullName evidence="1">Uncharacterized protein</fullName>
    </submittedName>
</protein>
<keyword evidence="2" id="KW-1185">Reference proteome</keyword>
<dbReference type="RefSeq" id="WP_041566810.1">
    <property type="nucleotide sequence ID" value="NZ_QKZR01000004.1"/>
</dbReference>
<name>A0ABX5PW94_9FLAO</name>
<organism evidence="1 2">
    <name type="scientific">Nonlabens dokdonensis</name>
    <dbReference type="NCBI Taxonomy" id="328515"/>
    <lineage>
        <taxon>Bacteria</taxon>
        <taxon>Pseudomonadati</taxon>
        <taxon>Bacteroidota</taxon>
        <taxon>Flavobacteriia</taxon>
        <taxon>Flavobacteriales</taxon>
        <taxon>Flavobacteriaceae</taxon>
        <taxon>Nonlabens</taxon>
    </lineage>
</organism>
<dbReference type="EMBL" id="QKZR01000004">
    <property type="protein sequence ID" value="PZX39035.1"/>
    <property type="molecule type" value="Genomic_DNA"/>
</dbReference>
<comment type="caution">
    <text evidence="1">The sequence shown here is derived from an EMBL/GenBank/DDBJ whole genome shotgun (WGS) entry which is preliminary data.</text>
</comment>
<accession>A0ABX5PW94</accession>
<proteinExistence type="predicted"/>
<evidence type="ECO:0000313" key="2">
    <source>
        <dbReference type="Proteomes" id="UP000248584"/>
    </source>
</evidence>
<gene>
    <name evidence="1" type="ORF">LX97_02401</name>
</gene>